<feature type="compositionally biased region" description="Low complexity" evidence="1">
    <location>
        <begin position="24"/>
        <end position="37"/>
    </location>
</feature>
<reference evidence="2" key="1">
    <citation type="submission" date="2014-09" db="EMBL/GenBank/DDBJ databases">
        <authorList>
            <person name="Magalhaes I.L.F."/>
            <person name="Oliveira U."/>
            <person name="Santos F.R."/>
            <person name="Vidigal T.H.D.A."/>
            <person name="Brescovit A.D."/>
            <person name="Santos A.J."/>
        </authorList>
    </citation>
    <scope>NUCLEOTIDE SEQUENCE</scope>
    <source>
        <tissue evidence="2">Shoot tissue taken approximately 20 cm above the soil surface</tissue>
    </source>
</reference>
<name>A0A0A8ZDQ0_ARUDO</name>
<dbReference type="AlphaFoldDB" id="A0A0A8ZDQ0"/>
<organism evidence="2">
    <name type="scientific">Arundo donax</name>
    <name type="common">Giant reed</name>
    <name type="synonym">Donax arundinaceus</name>
    <dbReference type="NCBI Taxonomy" id="35708"/>
    <lineage>
        <taxon>Eukaryota</taxon>
        <taxon>Viridiplantae</taxon>
        <taxon>Streptophyta</taxon>
        <taxon>Embryophyta</taxon>
        <taxon>Tracheophyta</taxon>
        <taxon>Spermatophyta</taxon>
        <taxon>Magnoliopsida</taxon>
        <taxon>Liliopsida</taxon>
        <taxon>Poales</taxon>
        <taxon>Poaceae</taxon>
        <taxon>PACMAD clade</taxon>
        <taxon>Arundinoideae</taxon>
        <taxon>Arundineae</taxon>
        <taxon>Arundo</taxon>
    </lineage>
</organism>
<reference evidence="2" key="2">
    <citation type="journal article" date="2015" name="Data Brief">
        <title>Shoot transcriptome of the giant reed, Arundo donax.</title>
        <authorList>
            <person name="Barrero R.A."/>
            <person name="Guerrero F.D."/>
            <person name="Moolhuijzen P."/>
            <person name="Goolsby J.A."/>
            <person name="Tidwell J."/>
            <person name="Bellgard S.E."/>
            <person name="Bellgard M.I."/>
        </authorList>
    </citation>
    <scope>NUCLEOTIDE SEQUENCE</scope>
    <source>
        <tissue evidence="2">Shoot tissue taken approximately 20 cm above the soil surface</tissue>
    </source>
</reference>
<accession>A0A0A8ZDQ0</accession>
<evidence type="ECO:0000256" key="1">
    <source>
        <dbReference type="SAM" id="MobiDB-lite"/>
    </source>
</evidence>
<sequence>MIPPGTEGTSHLGPNSRRIYRSWPCSQSSQPSCACRH</sequence>
<protein>
    <submittedName>
        <fullName evidence="2">Uncharacterized protein</fullName>
    </submittedName>
</protein>
<feature type="region of interest" description="Disordered" evidence="1">
    <location>
        <begin position="1"/>
        <end position="37"/>
    </location>
</feature>
<proteinExistence type="predicted"/>
<evidence type="ECO:0000313" key="2">
    <source>
        <dbReference type="EMBL" id="JAD36936.1"/>
    </source>
</evidence>
<dbReference type="EMBL" id="GBRH01260959">
    <property type="protein sequence ID" value="JAD36936.1"/>
    <property type="molecule type" value="Transcribed_RNA"/>
</dbReference>